<sequence length="165" mass="17861">MRMRNDKLKQRGKWTKRNIPSVRADLNESTGKSSIEGSEGKIEHLVAAHQIVGYAVHSIPRNIVILGNANVPTTEDAILQGIVVEGPWNGHKVLSRDYRVKLPCDHGAALWSKGNTGTSRGGSWAHRLGAGGRGLPGLQRGLRVLLEKVLGKKSMSSTQKAAETN</sequence>
<gene>
    <name evidence="2" type="ORF">B0H17DRAFT_1135710</name>
</gene>
<accession>A0AAD7DCS9</accession>
<proteinExistence type="predicted"/>
<comment type="caution">
    <text evidence="2">The sequence shown here is derived from an EMBL/GenBank/DDBJ whole genome shotgun (WGS) entry which is preliminary data.</text>
</comment>
<reference evidence="2" key="1">
    <citation type="submission" date="2023-03" db="EMBL/GenBank/DDBJ databases">
        <title>Massive genome expansion in bonnet fungi (Mycena s.s.) driven by repeated elements and novel gene families across ecological guilds.</title>
        <authorList>
            <consortium name="Lawrence Berkeley National Laboratory"/>
            <person name="Harder C.B."/>
            <person name="Miyauchi S."/>
            <person name="Viragh M."/>
            <person name="Kuo A."/>
            <person name="Thoen E."/>
            <person name="Andreopoulos B."/>
            <person name="Lu D."/>
            <person name="Skrede I."/>
            <person name="Drula E."/>
            <person name="Henrissat B."/>
            <person name="Morin E."/>
            <person name="Kohler A."/>
            <person name="Barry K."/>
            <person name="LaButti K."/>
            <person name="Morin E."/>
            <person name="Salamov A."/>
            <person name="Lipzen A."/>
            <person name="Mereny Z."/>
            <person name="Hegedus B."/>
            <person name="Baldrian P."/>
            <person name="Stursova M."/>
            <person name="Weitz H."/>
            <person name="Taylor A."/>
            <person name="Grigoriev I.V."/>
            <person name="Nagy L.G."/>
            <person name="Martin F."/>
            <person name="Kauserud H."/>
        </authorList>
    </citation>
    <scope>NUCLEOTIDE SEQUENCE</scope>
    <source>
        <strain evidence="2">CBHHK067</strain>
    </source>
</reference>
<dbReference type="AlphaFoldDB" id="A0AAD7DCS9"/>
<name>A0AAD7DCS9_MYCRO</name>
<dbReference type="Proteomes" id="UP001221757">
    <property type="component" value="Unassembled WGS sequence"/>
</dbReference>
<organism evidence="2 3">
    <name type="scientific">Mycena rosella</name>
    <name type="common">Pink bonnet</name>
    <name type="synonym">Agaricus rosellus</name>
    <dbReference type="NCBI Taxonomy" id="1033263"/>
    <lineage>
        <taxon>Eukaryota</taxon>
        <taxon>Fungi</taxon>
        <taxon>Dikarya</taxon>
        <taxon>Basidiomycota</taxon>
        <taxon>Agaricomycotina</taxon>
        <taxon>Agaricomycetes</taxon>
        <taxon>Agaricomycetidae</taxon>
        <taxon>Agaricales</taxon>
        <taxon>Marasmiineae</taxon>
        <taxon>Mycenaceae</taxon>
        <taxon>Mycena</taxon>
    </lineage>
</organism>
<keyword evidence="3" id="KW-1185">Reference proteome</keyword>
<evidence type="ECO:0000256" key="1">
    <source>
        <dbReference type="SAM" id="MobiDB-lite"/>
    </source>
</evidence>
<protein>
    <submittedName>
        <fullName evidence="2">Uncharacterized protein</fullName>
    </submittedName>
</protein>
<evidence type="ECO:0000313" key="2">
    <source>
        <dbReference type="EMBL" id="KAJ7688253.1"/>
    </source>
</evidence>
<evidence type="ECO:0000313" key="3">
    <source>
        <dbReference type="Proteomes" id="UP001221757"/>
    </source>
</evidence>
<feature type="region of interest" description="Disordered" evidence="1">
    <location>
        <begin position="1"/>
        <end position="35"/>
    </location>
</feature>
<dbReference type="EMBL" id="JARKIE010000080">
    <property type="protein sequence ID" value="KAJ7688253.1"/>
    <property type="molecule type" value="Genomic_DNA"/>
</dbReference>